<accession>A0A7S3Z8I3</accession>
<name>A0A7S3Z8I3_9EUKA</name>
<dbReference type="AlphaFoldDB" id="A0A7S3Z8I3"/>
<reference evidence="1" key="1">
    <citation type="submission" date="2021-01" db="EMBL/GenBank/DDBJ databases">
        <authorList>
            <person name="Corre E."/>
            <person name="Pelletier E."/>
            <person name="Niang G."/>
            <person name="Scheremetjew M."/>
            <person name="Finn R."/>
            <person name="Kale V."/>
            <person name="Holt S."/>
            <person name="Cochrane G."/>
            <person name="Meng A."/>
            <person name="Brown T."/>
            <person name="Cohen L."/>
        </authorList>
    </citation>
    <scope>NUCLEOTIDE SEQUENCE</scope>
    <source>
        <strain evidence="1">CCCM811</strain>
    </source>
</reference>
<organism evidence="1">
    <name type="scientific">Lotharella globosa</name>
    <dbReference type="NCBI Taxonomy" id="91324"/>
    <lineage>
        <taxon>Eukaryota</taxon>
        <taxon>Sar</taxon>
        <taxon>Rhizaria</taxon>
        <taxon>Cercozoa</taxon>
        <taxon>Chlorarachniophyceae</taxon>
        <taxon>Lotharella</taxon>
    </lineage>
</organism>
<protein>
    <submittedName>
        <fullName evidence="1">Uncharacterized protein</fullName>
    </submittedName>
</protein>
<evidence type="ECO:0000313" key="1">
    <source>
        <dbReference type="EMBL" id="CAE0675391.1"/>
    </source>
</evidence>
<dbReference type="EMBL" id="HBIV01038143">
    <property type="protein sequence ID" value="CAE0675391.1"/>
    <property type="molecule type" value="Transcribed_RNA"/>
</dbReference>
<sequence length="99" mass="11539">MMIIRYVRCSPQSRKQPLLISLGNPSRTIQCQRTCSHTWSIMIMHEWSGAKMGLSNEQRDRHMRLYSPPSTKKKQHNDTNAAHILNNYNDCIENANPTR</sequence>
<proteinExistence type="predicted"/>
<gene>
    <name evidence="1" type="ORF">LGLO00237_LOCUS27168</name>
</gene>